<keyword evidence="3" id="KW-1185">Reference proteome</keyword>
<feature type="non-terminal residue" evidence="2">
    <location>
        <position position="1"/>
    </location>
</feature>
<evidence type="ECO:0000256" key="1">
    <source>
        <dbReference type="SAM" id="MobiDB-lite"/>
    </source>
</evidence>
<accession>A0A8J5MK43</accession>
<protein>
    <submittedName>
        <fullName evidence="2">Uncharacterized protein</fullName>
    </submittedName>
</protein>
<dbReference type="Proteomes" id="UP000747542">
    <property type="component" value="Unassembled WGS sequence"/>
</dbReference>
<gene>
    <name evidence="2" type="ORF">Hamer_G020469</name>
</gene>
<feature type="region of interest" description="Disordered" evidence="1">
    <location>
        <begin position="113"/>
        <end position="154"/>
    </location>
</feature>
<reference evidence="2" key="1">
    <citation type="journal article" date="2021" name="Sci. Adv.">
        <title>The American lobster genome reveals insights on longevity, neural, and immune adaptations.</title>
        <authorList>
            <person name="Polinski J.M."/>
            <person name="Zimin A.V."/>
            <person name="Clark K.F."/>
            <person name="Kohn A.B."/>
            <person name="Sadowski N."/>
            <person name="Timp W."/>
            <person name="Ptitsyn A."/>
            <person name="Khanna P."/>
            <person name="Romanova D.Y."/>
            <person name="Williams P."/>
            <person name="Greenwood S.J."/>
            <person name="Moroz L.L."/>
            <person name="Walt D.R."/>
            <person name="Bodnar A.G."/>
        </authorList>
    </citation>
    <scope>NUCLEOTIDE SEQUENCE</scope>
    <source>
        <strain evidence="2">GMGI-L3</strain>
    </source>
</reference>
<evidence type="ECO:0000313" key="3">
    <source>
        <dbReference type="Proteomes" id="UP000747542"/>
    </source>
</evidence>
<organism evidence="2 3">
    <name type="scientific">Homarus americanus</name>
    <name type="common">American lobster</name>
    <dbReference type="NCBI Taxonomy" id="6706"/>
    <lineage>
        <taxon>Eukaryota</taxon>
        <taxon>Metazoa</taxon>
        <taxon>Ecdysozoa</taxon>
        <taxon>Arthropoda</taxon>
        <taxon>Crustacea</taxon>
        <taxon>Multicrustacea</taxon>
        <taxon>Malacostraca</taxon>
        <taxon>Eumalacostraca</taxon>
        <taxon>Eucarida</taxon>
        <taxon>Decapoda</taxon>
        <taxon>Pleocyemata</taxon>
        <taxon>Astacidea</taxon>
        <taxon>Nephropoidea</taxon>
        <taxon>Nephropidae</taxon>
        <taxon>Homarus</taxon>
    </lineage>
</organism>
<dbReference type="EMBL" id="JAHLQT010045000">
    <property type="protein sequence ID" value="KAG7154162.1"/>
    <property type="molecule type" value="Genomic_DNA"/>
</dbReference>
<dbReference type="AlphaFoldDB" id="A0A8J5MK43"/>
<comment type="caution">
    <text evidence="2">The sequence shown here is derived from an EMBL/GenBank/DDBJ whole genome shotgun (WGS) entry which is preliminary data.</text>
</comment>
<proteinExistence type="predicted"/>
<sequence>MVVCGASVSTASVVAAVSRAKWTRISQDTSDGRDHGWPVTHLGYAWTRGKRVETKGKPYDELGHVLKLRDLTKTHTLTDVKTRRDTLKHPPTPQRFLKTYPREFRTRRYCILHPSSQTSGDGRRRSVSLHTSWDVASVSDARPQQPHPQPRRRH</sequence>
<evidence type="ECO:0000313" key="2">
    <source>
        <dbReference type="EMBL" id="KAG7154162.1"/>
    </source>
</evidence>
<name>A0A8J5MK43_HOMAM</name>